<keyword evidence="4 10" id="KW-0347">Helicase</keyword>
<dbReference type="CDD" id="cd17932">
    <property type="entry name" value="DEXQc_UvrD"/>
    <property type="match status" value="1"/>
</dbReference>
<proteinExistence type="inferred from homology"/>
<dbReference type="OrthoDB" id="1470711at2759"/>
<evidence type="ECO:0000256" key="6">
    <source>
        <dbReference type="ARBA" id="ARBA00023235"/>
    </source>
</evidence>
<dbReference type="PANTHER" id="PTHR11070">
    <property type="entry name" value="UVRD / RECB / PCRA DNA HELICASE FAMILY MEMBER"/>
    <property type="match status" value="1"/>
</dbReference>
<dbReference type="FunFam" id="1.10.10.160:FF:000007">
    <property type="entry name" value="p-loop containing nucleoside triphosphate hydrolase superfamily protein"/>
    <property type="match status" value="1"/>
</dbReference>
<dbReference type="EMBL" id="JAMYWD010000012">
    <property type="protein sequence ID" value="KAJ4952976.1"/>
    <property type="molecule type" value="Genomic_DNA"/>
</dbReference>
<dbReference type="PROSITE" id="PS51198">
    <property type="entry name" value="UVRD_HELICASE_ATP_BIND"/>
    <property type="match status" value="1"/>
</dbReference>
<protein>
    <recommendedName>
        <fullName evidence="8">DNA 3'-5' helicase</fullName>
        <ecNumber evidence="8">5.6.2.4</ecNumber>
    </recommendedName>
</protein>
<keyword evidence="3 10" id="KW-0378">Hydrolase</keyword>
<dbReference type="InterPro" id="IPR013986">
    <property type="entry name" value="DExx_box_DNA_helicase_dom_sf"/>
</dbReference>
<dbReference type="GO" id="GO:0003677">
    <property type="term" value="F:DNA binding"/>
    <property type="evidence" value="ECO:0007669"/>
    <property type="project" value="InterPro"/>
</dbReference>
<dbReference type="GO" id="GO:0000725">
    <property type="term" value="P:recombinational repair"/>
    <property type="evidence" value="ECO:0007669"/>
    <property type="project" value="TreeGrafter"/>
</dbReference>
<keyword evidence="15" id="KW-1185">Reference proteome</keyword>
<dbReference type="Gene3D" id="1.10.10.160">
    <property type="match status" value="1"/>
</dbReference>
<accession>A0A9Q0GTV7</accession>
<evidence type="ECO:0000256" key="8">
    <source>
        <dbReference type="ARBA" id="ARBA00034808"/>
    </source>
</evidence>
<name>A0A9Q0GTV7_9MAGN</name>
<feature type="compositionally biased region" description="Polar residues" evidence="11">
    <location>
        <begin position="229"/>
        <end position="238"/>
    </location>
</feature>
<sequence>MNKENVLGTSPLASENITPEQRARISQKFRAAKALLARKRPRDATTIPYQSPLKNGGMYLGRDPPALVSGNQRVPLAEIQINTPSPVPRKGSMITDATCIRLCSEKVSIRNTDGHLQNGGAWMGESLTDNGLVATSIITPEQQSECSSLTDALSSPTVFGEEFDDSVLKQIDALCEKQSATKTEGHNFTAGSHSNQNSFGNQFDIVQPLVEIGGILDFRDEPEKGSDGSGNSHATQTGSLPEAYSECLQSLNDKQREAACSDISVPLMIVAGPGSGKTSTIVGRILMLHCKGIDPSQILAMTFTIAAASEMRNRIGSVAGKSVAKELTISTFHSFCLQLCRSHAEKLGRTSEFLIYGNGQQRRAIIEAVRLLENERKNEQNHVPCEPDEDSCGLKYCRDKSKKWQKFVARAKASGKTPADCRKMGDEIGATILGHYNEILRSCNALDYHDLISCSVELLTGFPEVYDELQKSWKAIVVDEFQDTSAMQYSLLRILASHKRITIVGDEDQSIFSFNGADVSGFDSFRKDFPDHKEVRLIKNYRSTRCIVEAASSLIHNNIKRCWLKEVFTDNSSGSKIIVKECHNEDAQCAFVVDKILEATSDVSDAKCSFGNIAILYRRQVSGKAFQTAFRDRKIPFNIHGVAFYRKKVIKAILAMLRTTMPDCDDCPFRQVFKALLPCDKEEKKRVIGYVDKICTTRKCSFISAAGDIFAAKISGTFKRSQLSQGRKVLSTIEMISKLVRREQSISVVITSVANMLPQKYLLEQRAVVDVDGGKLLNEDIDLRSALQYLLDDVSDFLSTHFSNEGESDSKVEEKGCINVLKAFLYYIYARESENFKSRRHDNENSVTLTTIHQSKGLEWDNVFIVKANETEIPLLHEFNGVVNESGTALEEERRLLYVAMTRARKKLYILYVVMDSNWQLLQPSRFLKEIPEHLQEVQGELSRKEIQTMPGKHIQVTAQLTIAERGCQQSSRTDLVQADSVNVQFDEISESELVVASIGNSFLRRFSVEDRSTVSRLFHQWATKKAFQDPKRLLDKVGFVIDERLRTKTSKSKDVLRALKSCLRSDEAFQYAGYVLRWEQIPADQRAHLLREKQEHFQKLRIENAMGSSAATTKQISYLQSLGCTVVPTSRLHASRLIEQYKSL</sequence>
<dbReference type="InterPro" id="IPR014016">
    <property type="entry name" value="UvrD-like_ATP-bd"/>
</dbReference>
<evidence type="ECO:0000256" key="3">
    <source>
        <dbReference type="ARBA" id="ARBA00022801"/>
    </source>
</evidence>
<evidence type="ECO:0000256" key="1">
    <source>
        <dbReference type="ARBA" id="ARBA00009922"/>
    </source>
</evidence>
<feature type="domain" description="UvrD-like helicase ATP-binding" evidence="12">
    <location>
        <begin position="250"/>
        <end position="544"/>
    </location>
</feature>
<reference evidence="14" key="1">
    <citation type="journal article" date="2023" name="Plant J.">
        <title>The genome of the king protea, Protea cynaroides.</title>
        <authorList>
            <person name="Chang J."/>
            <person name="Duong T.A."/>
            <person name="Schoeman C."/>
            <person name="Ma X."/>
            <person name="Roodt D."/>
            <person name="Barker N."/>
            <person name="Li Z."/>
            <person name="Van de Peer Y."/>
            <person name="Mizrachi E."/>
        </authorList>
    </citation>
    <scope>NUCLEOTIDE SEQUENCE</scope>
    <source>
        <tissue evidence="14">Young leaves</tissue>
    </source>
</reference>
<dbReference type="InterPro" id="IPR014017">
    <property type="entry name" value="DNA_helicase_UvrD-like_C"/>
</dbReference>
<evidence type="ECO:0000256" key="7">
    <source>
        <dbReference type="ARBA" id="ARBA00034617"/>
    </source>
</evidence>
<dbReference type="InterPro" id="IPR000212">
    <property type="entry name" value="DNA_helicase_UvrD/REP"/>
</dbReference>
<evidence type="ECO:0000256" key="11">
    <source>
        <dbReference type="SAM" id="MobiDB-lite"/>
    </source>
</evidence>
<organism evidence="14 15">
    <name type="scientific">Protea cynaroides</name>
    <dbReference type="NCBI Taxonomy" id="273540"/>
    <lineage>
        <taxon>Eukaryota</taxon>
        <taxon>Viridiplantae</taxon>
        <taxon>Streptophyta</taxon>
        <taxon>Embryophyta</taxon>
        <taxon>Tracheophyta</taxon>
        <taxon>Spermatophyta</taxon>
        <taxon>Magnoliopsida</taxon>
        <taxon>Proteales</taxon>
        <taxon>Proteaceae</taxon>
        <taxon>Protea</taxon>
    </lineage>
</organism>
<dbReference type="GO" id="GO:0005524">
    <property type="term" value="F:ATP binding"/>
    <property type="evidence" value="ECO:0007669"/>
    <property type="project" value="UniProtKB-UniRule"/>
</dbReference>
<dbReference type="EC" id="5.6.2.4" evidence="8"/>
<evidence type="ECO:0000256" key="5">
    <source>
        <dbReference type="ARBA" id="ARBA00022840"/>
    </source>
</evidence>
<keyword evidence="5 10" id="KW-0067">ATP-binding</keyword>
<dbReference type="Proteomes" id="UP001141806">
    <property type="component" value="Unassembled WGS sequence"/>
</dbReference>
<dbReference type="InterPro" id="IPR027417">
    <property type="entry name" value="P-loop_NTPase"/>
</dbReference>
<dbReference type="PANTHER" id="PTHR11070:SF61">
    <property type="entry name" value="DNA 3'-5' HELICASE"/>
    <property type="match status" value="1"/>
</dbReference>
<dbReference type="Gene3D" id="1.10.486.10">
    <property type="entry name" value="PCRA, domain 4"/>
    <property type="match status" value="1"/>
</dbReference>
<comment type="caution">
    <text evidence="14">The sequence shown here is derived from an EMBL/GenBank/DDBJ whole genome shotgun (WGS) entry which is preliminary data.</text>
</comment>
<keyword evidence="6" id="KW-0413">Isomerase</keyword>
<gene>
    <name evidence="14" type="ORF">NE237_029808</name>
</gene>
<evidence type="ECO:0000256" key="10">
    <source>
        <dbReference type="PROSITE-ProRule" id="PRU00560"/>
    </source>
</evidence>
<feature type="region of interest" description="Disordered" evidence="11">
    <location>
        <begin position="218"/>
        <end position="238"/>
    </location>
</feature>
<evidence type="ECO:0000259" key="13">
    <source>
        <dbReference type="PROSITE" id="PS51217"/>
    </source>
</evidence>
<keyword evidence="2 10" id="KW-0547">Nucleotide-binding</keyword>
<dbReference type="PROSITE" id="PS51217">
    <property type="entry name" value="UVRD_HELICASE_CTER"/>
    <property type="match status" value="1"/>
</dbReference>
<evidence type="ECO:0000256" key="2">
    <source>
        <dbReference type="ARBA" id="ARBA00022741"/>
    </source>
</evidence>
<evidence type="ECO:0000259" key="12">
    <source>
        <dbReference type="PROSITE" id="PS51198"/>
    </source>
</evidence>
<dbReference type="GO" id="GO:0043138">
    <property type="term" value="F:3'-5' DNA helicase activity"/>
    <property type="evidence" value="ECO:0007669"/>
    <property type="project" value="UniProtKB-EC"/>
</dbReference>
<feature type="binding site" evidence="10">
    <location>
        <begin position="271"/>
        <end position="278"/>
    </location>
    <ligand>
        <name>ATP</name>
        <dbReference type="ChEBI" id="CHEBI:30616"/>
    </ligand>
</feature>
<dbReference type="AlphaFoldDB" id="A0A9Q0GTV7"/>
<evidence type="ECO:0000256" key="4">
    <source>
        <dbReference type="ARBA" id="ARBA00022806"/>
    </source>
</evidence>
<evidence type="ECO:0000313" key="14">
    <source>
        <dbReference type="EMBL" id="KAJ4952976.1"/>
    </source>
</evidence>
<evidence type="ECO:0000256" key="9">
    <source>
        <dbReference type="ARBA" id="ARBA00048988"/>
    </source>
</evidence>
<dbReference type="GO" id="GO:0005634">
    <property type="term" value="C:nucleus"/>
    <property type="evidence" value="ECO:0007669"/>
    <property type="project" value="TreeGrafter"/>
</dbReference>
<dbReference type="Gene3D" id="3.40.50.300">
    <property type="entry name" value="P-loop containing nucleotide triphosphate hydrolases"/>
    <property type="match status" value="2"/>
</dbReference>
<dbReference type="Pfam" id="PF13361">
    <property type="entry name" value="UvrD_C"/>
    <property type="match status" value="1"/>
</dbReference>
<evidence type="ECO:0000313" key="15">
    <source>
        <dbReference type="Proteomes" id="UP001141806"/>
    </source>
</evidence>
<comment type="catalytic activity">
    <reaction evidence="9">
        <text>ATP + H2O = ADP + phosphate + H(+)</text>
        <dbReference type="Rhea" id="RHEA:13065"/>
        <dbReference type="ChEBI" id="CHEBI:15377"/>
        <dbReference type="ChEBI" id="CHEBI:15378"/>
        <dbReference type="ChEBI" id="CHEBI:30616"/>
        <dbReference type="ChEBI" id="CHEBI:43474"/>
        <dbReference type="ChEBI" id="CHEBI:456216"/>
        <dbReference type="EC" id="5.6.2.4"/>
    </reaction>
</comment>
<dbReference type="GO" id="GO:0016787">
    <property type="term" value="F:hydrolase activity"/>
    <property type="evidence" value="ECO:0007669"/>
    <property type="project" value="UniProtKB-UniRule"/>
</dbReference>
<comment type="catalytic activity">
    <reaction evidence="7">
        <text>Couples ATP hydrolysis with the unwinding of duplex DNA by translocating in the 3'-5' direction.</text>
        <dbReference type="EC" id="5.6.2.4"/>
    </reaction>
</comment>
<dbReference type="SUPFAM" id="SSF52540">
    <property type="entry name" value="P-loop containing nucleoside triphosphate hydrolases"/>
    <property type="match status" value="1"/>
</dbReference>
<dbReference type="Pfam" id="PF00580">
    <property type="entry name" value="UvrD-helicase"/>
    <property type="match status" value="1"/>
</dbReference>
<dbReference type="CDD" id="cd18807">
    <property type="entry name" value="SF1_C_UvrD"/>
    <property type="match status" value="1"/>
</dbReference>
<comment type="similarity">
    <text evidence="1">Belongs to the helicase family. UvrD subfamily.</text>
</comment>
<feature type="domain" description="UvrD-like helicase C-terminal" evidence="13">
    <location>
        <begin position="545"/>
        <end position="857"/>
    </location>
</feature>